<gene>
    <name evidence="1" type="ORF">DPEC_G00200590</name>
</gene>
<sequence>MAAKPALSFLLAMLACTGPARSSPPLLLRPRERERDLGVVNIAVVHSGSSLLPETAAVGGTGAAGGLGGPPGRGALSASVTVAAAAPLASASAALVGDSVMTYYGPVNVIYLTVNESSPASLLLQLCELLATTPLQGLVFEEERPPPPTQAPLAPMLEFVSAQTGVPVMAVGGGAGLGREPQESGSIYLQFTCSTAMQLDVIFEVLEEFDWTSFSVVTTRHHGYEDFLAMVEALTDGSFIGWEKKGVVTLNVTDDPGGARTRRQLKENEAQVRLLYCSQEEAALIFKAAWASGQAGHSHMWFAVGPALAGLGLEGLPKALFAVRPQGWRDEPRRRIAKGVSVLTHGAMALRKEYGWARGPHYFAGNCQTDGNQTQRVPDRIRFFSNITLSGRDYSFNSDGYLSNPVLDVISYSEGKGWEEVGTWQNGILDLIIQPFSRYGSFLKPLDDTQHLKVVTLEERPFVIVEAADPGTNSCIRDSVPCRLPLNATNVPADEKSSKHCCKGFCIDVLKRLAKIVGFSYDLYLVTNGRHGKRGSDGQWNGMVGEVVYKRADMAIGSLTVNKERSEVVEFSVPFVETGISVMVSRSNGTVSPSAFLEPYSPAVWVMMFVMCLSVVAVTVFIFEFFSPVGYNRSLQSAKKTGGSKFTIGKSIWLLWALVFNNSVPVENPRGTTSKIMVLVWAFFAVIFLASYTANLAAFMIQEEYIDTVSGLSDKKFQQPNEQYPPLRFGTVPNGSTEENIRSNYANMHNFMIRNNQKGVEEAIDNLKTGKLDAFIYDAAVLNYMARKDEGCKVMTIGSGKVFATTGYGIALHKNTRWKRPLDLALLQLVGDDEIDMLERLWLSGICHNDKIEVMSSKLDIDNMAGVFYMLLVAMGLSLLVFAWEHLVYWKIRHCLGRSGGMDFLLALSRGMYSCCKFEDETISGGLKSTLPLYHSVQAMSAPQPASHISAAVTCNTTLAMMQQQQLHHHHQQQQQQHQQQQPVYSMLPSGSPPTTGHSAMALGPSNSPLLEGPMSCTAFLPRHDRRLAVVERWNRPKAGTEKPVAGSGGIQDMSLFQQGLPQHWAADGGDNSPHEYKRYYGPIDPEGLGSNAETQIGGSQTPITNLRGTKSSGMPRPPPKGLPPGHLMSKPSHQVPSSPRRPPFWRRGSLPKRKGSGGPLYENILPLGRRGGGRYGARDGSGRQGRRPPPLPLPVSVLSPTHTTPTTPSYTSSSCSSTSSSTSSSSSSVSLSRSHSPSSSTASYTSSQSFKYRAGSRDVEDLYDSDELTEESSLLLGRRKSKSRHTSSRSLPCTPPPPVPPRKPHQQYERERAGSQLAQLQEWWASWGERERRRGTGTRAEGKQEKRHHKERERERKRRKKGRKKKKREERERQRERKRRKGKKKRKKGEKVKRRDRGKQSEHEEGEAEKREELKAITQEAYSSYPAPRRDSMRKKSESSVRSYGWDIPREIPRDEERKAREDKDDGEESRSKERPHSRHRHTPRPSSSSKQYQSSSKPSASVKFRGADNPSSETPSSAFLPLIPLSSRRRSKGSDRDALGKDGEKRPLLGRSDKGEVHSKEGLSFHEWDTEAEDEVSEEERRKSELELRHERRRRTASESERERDKVIDIYTDDDGSSGEFGKFERYWSVDKLPVKEERKGRLKDKGRGYATCNCQSPLEHQRAHSKWAGVSSRSQEELFLHCQSFGSSAKSKRNSTKPDRNQNQPKSGSQSNLSIQRTQRSDRVRQPSALQALIPSLPPPALPALPAPPATSHPIHIPPPNSSSSVSSPSVVSSTPGAPQPSSMASASAKLLYQRLRSVPQPQRLQSPHLPLKAKSLCSRRGSAHFSSVESEV</sequence>
<organism evidence="1 2">
    <name type="scientific">Dallia pectoralis</name>
    <name type="common">Alaska blackfish</name>
    <dbReference type="NCBI Taxonomy" id="75939"/>
    <lineage>
        <taxon>Eukaryota</taxon>
        <taxon>Metazoa</taxon>
        <taxon>Chordata</taxon>
        <taxon>Craniata</taxon>
        <taxon>Vertebrata</taxon>
        <taxon>Euteleostomi</taxon>
        <taxon>Actinopterygii</taxon>
        <taxon>Neopterygii</taxon>
        <taxon>Teleostei</taxon>
        <taxon>Protacanthopterygii</taxon>
        <taxon>Esociformes</taxon>
        <taxon>Umbridae</taxon>
        <taxon>Dallia</taxon>
    </lineage>
</organism>
<evidence type="ECO:0000313" key="2">
    <source>
        <dbReference type="Proteomes" id="UP001157502"/>
    </source>
</evidence>
<keyword evidence="2" id="KW-1185">Reference proteome</keyword>
<dbReference type="Proteomes" id="UP001157502">
    <property type="component" value="Chromosome 16"/>
</dbReference>
<name>A0ACC2G8T5_DALPE</name>
<evidence type="ECO:0000313" key="1">
    <source>
        <dbReference type="EMBL" id="KAJ8000031.1"/>
    </source>
</evidence>
<comment type="caution">
    <text evidence="1">The sequence shown here is derived from an EMBL/GenBank/DDBJ whole genome shotgun (WGS) entry which is preliminary data.</text>
</comment>
<accession>A0ACC2G8T5</accession>
<reference evidence="1" key="1">
    <citation type="submission" date="2021-05" db="EMBL/GenBank/DDBJ databases">
        <authorList>
            <person name="Pan Q."/>
            <person name="Jouanno E."/>
            <person name="Zahm M."/>
            <person name="Klopp C."/>
            <person name="Cabau C."/>
            <person name="Louis A."/>
            <person name="Berthelot C."/>
            <person name="Parey E."/>
            <person name="Roest Crollius H."/>
            <person name="Montfort J."/>
            <person name="Robinson-Rechavi M."/>
            <person name="Bouchez O."/>
            <person name="Lampietro C."/>
            <person name="Lopez Roques C."/>
            <person name="Donnadieu C."/>
            <person name="Postlethwait J."/>
            <person name="Bobe J."/>
            <person name="Dillon D."/>
            <person name="Chandos A."/>
            <person name="von Hippel F."/>
            <person name="Guiguen Y."/>
        </authorList>
    </citation>
    <scope>NUCLEOTIDE SEQUENCE</scope>
    <source>
        <strain evidence="1">YG-Jan2019</strain>
    </source>
</reference>
<protein>
    <submittedName>
        <fullName evidence="1">Uncharacterized protein</fullName>
    </submittedName>
</protein>
<proteinExistence type="predicted"/>
<dbReference type="EMBL" id="CM055743">
    <property type="protein sequence ID" value="KAJ8000031.1"/>
    <property type="molecule type" value="Genomic_DNA"/>
</dbReference>